<gene>
    <name evidence="1" type="ORF">GCM10023333_24370</name>
</gene>
<accession>A0ABP9F0U8</accession>
<name>A0ABP9F0U8_9GAMM</name>
<evidence type="ECO:0000313" key="1">
    <source>
        <dbReference type="EMBL" id="GAA4890258.1"/>
    </source>
</evidence>
<dbReference type="EMBL" id="BAABJZ010000082">
    <property type="protein sequence ID" value="GAA4890258.1"/>
    <property type="molecule type" value="Genomic_DNA"/>
</dbReference>
<protein>
    <submittedName>
        <fullName evidence="1">Uncharacterized protein</fullName>
    </submittedName>
</protein>
<organism evidence="1 2">
    <name type="scientific">Ferrimonas pelagia</name>
    <dbReference type="NCBI Taxonomy" id="1177826"/>
    <lineage>
        <taxon>Bacteria</taxon>
        <taxon>Pseudomonadati</taxon>
        <taxon>Pseudomonadota</taxon>
        <taxon>Gammaproteobacteria</taxon>
        <taxon>Alteromonadales</taxon>
        <taxon>Ferrimonadaceae</taxon>
        <taxon>Ferrimonas</taxon>
    </lineage>
</organism>
<sequence>MAQRRSAVCISVSKGESQQHGDVGGPFISWRFGAFHETIVVASLAAKRAMLEGAEPWCAGV</sequence>
<evidence type="ECO:0000313" key="2">
    <source>
        <dbReference type="Proteomes" id="UP001499988"/>
    </source>
</evidence>
<keyword evidence="2" id="KW-1185">Reference proteome</keyword>
<comment type="caution">
    <text evidence="1">The sequence shown here is derived from an EMBL/GenBank/DDBJ whole genome shotgun (WGS) entry which is preliminary data.</text>
</comment>
<reference evidence="2" key="1">
    <citation type="journal article" date="2019" name="Int. J. Syst. Evol. Microbiol.">
        <title>The Global Catalogue of Microorganisms (GCM) 10K type strain sequencing project: providing services to taxonomists for standard genome sequencing and annotation.</title>
        <authorList>
            <consortium name="The Broad Institute Genomics Platform"/>
            <consortium name="The Broad Institute Genome Sequencing Center for Infectious Disease"/>
            <person name="Wu L."/>
            <person name="Ma J."/>
        </authorList>
    </citation>
    <scope>NUCLEOTIDE SEQUENCE [LARGE SCALE GENOMIC DNA]</scope>
    <source>
        <strain evidence="2">JCM 18401</strain>
    </source>
</reference>
<proteinExistence type="predicted"/>
<dbReference type="Proteomes" id="UP001499988">
    <property type="component" value="Unassembled WGS sequence"/>
</dbReference>